<evidence type="ECO:0000256" key="2">
    <source>
        <dbReference type="ARBA" id="ARBA00022679"/>
    </source>
</evidence>
<dbReference type="Gene3D" id="3.40.50.2020">
    <property type="match status" value="1"/>
</dbReference>
<reference evidence="5" key="1">
    <citation type="journal article" date="2019" name="Int. J. Syst. Evol. Microbiol.">
        <title>The Global Catalogue of Microorganisms (GCM) 10K type strain sequencing project: providing services to taxonomists for standard genome sequencing and annotation.</title>
        <authorList>
            <consortium name="The Broad Institute Genomics Platform"/>
            <consortium name="The Broad Institute Genome Sequencing Center for Infectious Disease"/>
            <person name="Wu L."/>
            <person name="Ma J."/>
        </authorList>
    </citation>
    <scope>NUCLEOTIDE SEQUENCE [LARGE SCALE GENOMIC DNA]</scope>
    <source>
        <strain evidence="5">JCM 19134</strain>
    </source>
</reference>
<dbReference type="InterPro" id="IPR029057">
    <property type="entry name" value="PRTase-like"/>
</dbReference>
<dbReference type="CDD" id="cd06223">
    <property type="entry name" value="PRTases_typeI"/>
    <property type="match status" value="1"/>
</dbReference>
<keyword evidence="5" id="KW-1185">Reference proteome</keyword>
<dbReference type="PANTHER" id="PTHR43363">
    <property type="entry name" value="HYPOXANTHINE PHOSPHORIBOSYLTRANSFERASE"/>
    <property type="match status" value="1"/>
</dbReference>
<dbReference type="GO" id="GO:0016757">
    <property type="term" value="F:glycosyltransferase activity"/>
    <property type="evidence" value="ECO:0007669"/>
    <property type="project" value="UniProtKB-KW"/>
</dbReference>
<protein>
    <submittedName>
        <fullName evidence="4">Phosphoribosyltransferase family protein</fullName>
    </submittedName>
</protein>
<feature type="domain" description="Phosphoribosyltransferase" evidence="3">
    <location>
        <begin position="4"/>
        <end position="165"/>
    </location>
</feature>
<evidence type="ECO:0000313" key="5">
    <source>
        <dbReference type="Proteomes" id="UP001409585"/>
    </source>
</evidence>
<dbReference type="RefSeq" id="WP_345416772.1">
    <property type="nucleotide sequence ID" value="NZ_AP031496.1"/>
</dbReference>
<dbReference type="Pfam" id="PF00156">
    <property type="entry name" value="Pribosyltran"/>
    <property type="match status" value="1"/>
</dbReference>
<dbReference type="SUPFAM" id="SSF53271">
    <property type="entry name" value="PRTase-like"/>
    <property type="match status" value="1"/>
</dbReference>
<evidence type="ECO:0000313" key="4">
    <source>
        <dbReference type="EMBL" id="GAA4932184.1"/>
    </source>
</evidence>
<comment type="caution">
    <text evidence="4">The sequence shown here is derived from an EMBL/GenBank/DDBJ whole genome shotgun (WGS) entry which is preliminary data.</text>
</comment>
<keyword evidence="1 4" id="KW-0328">Glycosyltransferase</keyword>
<organism evidence="4 5">
    <name type="scientific">Halioxenophilus aromaticivorans</name>
    <dbReference type="NCBI Taxonomy" id="1306992"/>
    <lineage>
        <taxon>Bacteria</taxon>
        <taxon>Pseudomonadati</taxon>
        <taxon>Pseudomonadota</taxon>
        <taxon>Gammaproteobacteria</taxon>
        <taxon>Alteromonadales</taxon>
        <taxon>Alteromonadaceae</taxon>
        <taxon>Halioxenophilus</taxon>
    </lineage>
</organism>
<dbReference type="PANTHER" id="PTHR43363:SF1">
    <property type="entry name" value="HYPOXANTHINE-GUANINE PHOSPHORIBOSYLTRANSFERASE"/>
    <property type="match status" value="1"/>
</dbReference>
<evidence type="ECO:0000256" key="1">
    <source>
        <dbReference type="ARBA" id="ARBA00022676"/>
    </source>
</evidence>
<dbReference type="EMBL" id="BAABLX010000004">
    <property type="protein sequence ID" value="GAA4932184.1"/>
    <property type="molecule type" value="Genomic_DNA"/>
</dbReference>
<evidence type="ECO:0000259" key="3">
    <source>
        <dbReference type="Pfam" id="PF00156"/>
    </source>
</evidence>
<accession>A0AAV3TZ58</accession>
<dbReference type="InterPro" id="IPR000836">
    <property type="entry name" value="PRTase_dom"/>
</dbReference>
<dbReference type="AlphaFoldDB" id="A0AAV3TZ58"/>
<keyword evidence="2" id="KW-0808">Transferase</keyword>
<dbReference type="Proteomes" id="UP001409585">
    <property type="component" value="Unassembled WGS sequence"/>
</dbReference>
<sequence>MIKQFLSAEDVLVDSYKLAAKIYNSGFRPDFIVGLWRGGSPIGIAVQDCLEYLGVATDHISIRTSYRGLSSYQSMVEQHENIRVHGTQYLLDRLESHHKLLLVDDVYSTGLNLDAVIRRLSSKTRRNMPQDVRIAALWYKPNRVRVERTPDYYLHTTDDWLVLPYELDGLSEQEIQAHKPFASDLIARYNLKQP</sequence>
<name>A0AAV3TZ58_9ALTE</name>
<proteinExistence type="predicted"/>
<gene>
    <name evidence="4" type="ORF">GCM10025791_05790</name>
</gene>